<organism evidence="1 2">
    <name type="scientific">Candidatus Rhodoblastus alkanivorans</name>
    <dbReference type="NCBI Taxonomy" id="2954117"/>
    <lineage>
        <taxon>Bacteria</taxon>
        <taxon>Pseudomonadati</taxon>
        <taxon>Pseudomonadota</taxon>
        <taxon>Alphaproteobacteria</taxon>
        <taxon>Hyphomicrobiales</taxon>
        <taxon>Rhodoblastaceae</taxon>
        <taxon>Rhodoblastus</taxon>
    </lineage>
</organism>
<protein>
    <submittedName>
        <fullName evidence="1">Uncharacterized protein</fullName>
    </submittedName>
</protein>
<keyword evidence="2" id="KW-1185">Reference proteome</keyword>
<dbReference type="EMBL" id="JAIVFP010000001">
    <property type="protein sequence ID" value="MCI4682566.1"/>
    <property type="molecule type" value="Genomic_DNA"/>
</dbReference>
<name>A0ABS9Z519_9HYPH</name>
<evidence type="ECO:0000313" key="1">
    <source>
        <dbReference type="EMBL" id="MCI4682566.1"/>
    </source>
</evidence>
<reference evidence="1" key="1">
    <citation type="journal article" date="2022" name="ISME J.">
        <title>Identification of active gaseous-alkane degraders at natural gas seeps.</title>
        <authorList>
            <person name="Farhan Ul Haque M."/>
            <person name="Hernandez M."/>
            <person name="Crombie A.T."/>
            <person name="Murrell J.C."/>
        </authorList>
    </citation>
    <scope>NUCLEOTIDE SEQUENCE</scope>
    <source>
        <strain evidence="1">PC2</strain>
    </source>
</reference>
<dbReference type="RefSeq" id="WP_243066568.1">
    <property type="nucleotide sequence ID" value="NZ_JAIVFK010000004.1"/>
</dbReference>
<gene>
    <name evidence="1" type="ORF">K2U94_07290</name>
</gene>
<evidence type="ECO:0000313" key="2">
    <source>
        <dbReference type="Proteomes" id="UP001139104"/>
    </source>
</evidence>
<comment type="caution">
    <text evidence="1">The sequence shown here is derived from an EMBL/GenBank/DDBJ whole genome shotgun (WGS) entry which is preliminary data.</text>
</comment>
<proteinExistence type="predicted"/>
<sequence>MARKPGSKSEFVLFDVMYEDGATRSNRRVPKEILGGLDGDEPARAFLETQDREIAQRSGRPMAAIKVVRRS</sequence>
<accession>A0ABS9Z519</accession>
<dbReference type="Proteomes" id="UP001139104">
    <property type="component" value="Unassembled WGS sequence"/>
</dbReference>